<evidence type="ECO:0000259" key="9">
    <source>
        <dbReference type="PROSITE" id="PS50249"/>
    </source>
</evidence>
<feature type="compositionally biased region" description="Polar residues" evidence="8">
    <location>
        <begin position="472"/>
        <end position="494"/>
    </location>
</feature>
<sequence length="509" mass="57575">MALRRVDLSTDVYFVCLNHAMCTEGEEIVGLLVGEVDEERIAHVVAVLILRRSDKRKDRVEISPEQLSNASTEAEKLACILKRPVRVVGWYHSHPKLTVYPSLVDVCTQESYQLMDEGFIGMIFSVFNTDPNKFGGRIQMICYQSQTVIIDCNVEKSHIEIPIQLVPSRNISDVCMNSVVQLPRFLCQEEQLAYQMANQVPLDYLTRLHNSSVYLRKMGQIAEVICGPLLKMLEERILNNEMKRKRLQERKKALTAMVDKARTEKTKREQERAKKELDALQKEKEIKAAQLENQDLQLEPQAQEQETQNQSRISAQRVEVSHVGDQEVPHLKEFKRSPDEAISVEMEITSDPSEVRRLNIVKAVREDDAKMPARLQKQEHETGTAQKTPHLKRQKIEEVKVVHSEKSLEQSSTLISKTDCESSSAKGASENAKPHVISKNINGKTKLNISKDSTNQCNNLSGQRSNADKCLPSSSVNVTAQDQISPSSSLNSSEMKILPKKSPTHQSNI</sequence>
<feature type="compositionally biased region" description="Basic and acidic residues" evidence="8">
    <location>
        <begin position="259"/>
        <end position="275"/>
    </location>
</feature>
<dbReference type="PANTHER" id="PTHR10410">
    <property type="entry name" value="EUKARYOTIC TRANSLATION INITIATION FACTOR 3 -RELATED"/>
    <property type="match status" value="1"/>
</dbReference>
<evidence type="ECO:0000256" key="1">
    <source>
        <dbReference type="ARBA" id="ARBA00008021"/>
    </source>
</evidence>
<dbReference type="InterPro" id="IPR033860">
    <property type="entry name" value="MPN_BRCC36"/>
</dbReference>
<dbReference type="InterPro" id="IPR037518">
    <property type="entry name" value="MPN"/>
</dbReference>
<evidence type="ECO:0000256" key="7">
    <source>
        <dbReference type="ARBA" id="ARBA00023049"/>
    </source>
</evidence>
<dbReference type="OrthoDB" id="446074at2759"/>
<evidence type="ECO:0000256" key="8">
    <source>
        <dbReference type="SAM" id="MobiDB-lite"/>
    </source>
</evidence>
<reference evidence="10" key="1">
    <citation type="journal article" date="2016" name="Mol. Ecol. Resour.">
        <title>Evaluation of the impact of RNA preservation methods of spiders for de novo transcriptome assembly.</title>
        <authorList>
            <person name="Kono N."/>
            <person name="Nakamura H."/>
            <person name="Ito Y."/>
            <person name="Tomita M."/>
            <person name="Arakawa K."/>
        </authorList>
    </citation>
    <scope>NUCLEOTIDE SEQUENCE</scope>
    <source>
        <tissue evidence="10">Whole body</tissue>
    </source>
</reference>
<dbReference type="GO" id="GO:0004843">
    <property type="term" value="F:cysteine-type deubiquitinase activity"/>
    <property type="evidence" value="ECO:0007669"/>
    <property type="project" value="InterPro"/>
</dbReference>
<evidence type="ECO:0000256" key="5">
    <source>
        <dbReference type="ARBA" id="ARBA00022801"/>
    </source>
</evidence>
<keyword evidence="2" id="KW-0645">Protease</keyword>
<dbReference type="CDD" id="cd08068">
    <property type="entry name" value="MPN_BRCC36"/>
    <property type="match status" value="1"/>
</dbReference>
<dbReference type="Pfam" id="PF01398">
    <property type="entry name" value="JAB"/>
    <property type="match status" value="1"/>
</dbReference>
<feature type="domain" description="MPN" evidence="9">
    <location>
        <begin position="6"/>
        <end position="149"/>
    </location>
</feature>
<feature type="compositionally biased region" description="Basic and acidic residues" evidence="8">
    <location>
        <begin position="394"/>
        <end position="408"/>
    </location>
</feature>
<feature type="region of interest" description="Disordered" evidence="8">
    <location>
        <begin position="372"/>
        <end position="509"/>
    </location>
</feature>
<evidence type="ECO:0000256" key="3">
    <source>
        <dbReference type="ARBA" id="ARBA00022723"/>
    </source>
</evidence>
<evidence type="ECO:0000256" key="2">
    <source>
        <dbReference type="ARBA" id="ARBA00022670"/>
    </source>
</evidence>
<keyword evidence="7" id="KW-0482">Metalloprotease</keyword>
<dbReference type="InterPro" id="IPR050242">
    <property type="entry name" value="JAMM_MPN+_peptidase_M67A"/>
</dbReference>
<dbReference type="EMBL" id="IAAA01028987">
    <property type="protein sequence ID" value="LAA07065.1"/>
    <property type="molecule type" value="mRNA"/>
</dbReference>
<organism evidence="10">
    <name type="scientific">Parasteatoda tepidariorum</name>
    <name type="common">Common house spider</name>
    <name type="synonym">Achaearanea tepidariorum</name>
    <dbReference type="NCBI Taxonomy" id="114398"/>
    <lineage>
        <taxon>Eukaryota</taxon>
        <taxon>Metazoa</taxon>
        <taxon>Ecdysozoa</taxon>
        <taxon>Arthropoda</taxon>
        <taxon>Chelicerata</taxon>
        <taxon>Arachnida</taxon>
        <taxon>Araneae</taxon>
        <taxon>Araneomorphae</taxon>
        <taxon>Entelegynae</taxon>
        <taxon>Araneoidea</taxon>
        <taxon>Theridiidae</taxon>
        <taxon>Parasteatoda</taxon>
    </lineage>
</organism>
<dbReference type="GO" id="GO:0070531">
    <property type="term" value="C:BRCA1-A complex"/>
    <property type="evidence" value="ECO:0007669"/>
    <property type="project" value="InterPro"/>
</dbReference>
<evidence type="ECO:0000256" key="4">
    <source>
        <dbReference type="ARBA" id="ARBA00022786"/>
    </source>
</evidence>
<keyword evidence="4" id="KW-0833">Ubl conjugation pathway</keyword>
<keyword evidence="6" id="KW-0862">Zinc</keyword>
<dbReference type="GO" id="GO:0070552">
    <property type="term" value="C:BRISC complex"/>
    <property type="evidence" value="ECO:0007669"/>
    <property type="project" value="InterPro"/>
</dbReference>
<comment type="similarity">
    <text evidence="1">Belongs to the peptidase M67A family. BRCC36 subfamily.</text>
</comment>
<keyword evidence="3" id="KW-0479">Metal-binding</keyword>
<dbReference type="SUPFAM" id="SSF102712">
    <property type="entry name" value="JAB1/MPN domain"/>
    <property type="match status" value="1"/>
</dbReference>
<dbReference type="InterPro" id="IPR040749">
    <property type="entry name" value="BRCC36_C"/>
</dbReference>
<evidence type="ECO:0000256" key="6">
    <source>
        <dbReference type="ARBA" id="ARBA00022833"/>
    </source>
</evidence>
<protein>
    <submittedName>
        <fullName evidence="10">Lys-63-specific deubiquitinase</fullName>
    </submittedName>
</protein>
<dbReference type="Gene3D" id="3.40.140.10">
    <property type="entry name" value="Cytidine Deaminase, domain 2"/>
    <property type="match status" value="1"/>
</dbReference>
<proteinExistence type="evidence at transcript level"/>
<dbReference type="PROSITE" id="PS50249">
    <property type="entry name" value="MPN"/>
    <property type="match status" value="1"/>
</dbReference>
<name>A0A2L2YIJ2_PARTP</name>
<dbReference type="GO" id="GO:0046872">
    <property type="term" value="F:metal ion binding"/>
    <property type="evidence" value="ECO:0007669"/>
    <property type="project" value="UniProtKB-KW"/>
</dbReference>
<dbReference type="GO" id="GO:0070536">
    <property type="term" value="P:protein K63-linked deubiquitination"/>
    <property type="evidence" value="ECO:0007669"/>
    <property type="project" value="InterPro"/>
</dbReference>
<evidence type="ECO:0000313" key="10">
    <source>
        <dbReference type="EMBL" id="LAA07065.1"/>
    </source>
</evidence>
<feature type="compositionally biased region" description="Basic and acidic residues" evidence="8">
    <location>
        <begin position="372"/>
        <end position="382"/>
    </location>
</feature>
<dbReference type="GO" id="GO:0008237">
    <property type="term" value="F:metallopeptidase activity"/>
    <property type="evidence" value="ECO:0007669"/>
    <property type="project" value="UniProtKB-KW"/>
</dbReference>
<dbReference type="InterPro" id="IPR000555">
    <property type="entry name" value="JAMM/MPN+_dom"/>
</dbReference>
<dbReference type="Pfam" id="PF18110">
    <property type="entry name" value="BRCC36_C"/>
    <property type="match status" value="1"/>
</dbReference>
<dbReference type="EMBL" id="IAAA01028988">
    <property type="protein sequence ID" value="LAA07067.1"/>
    <property type="molecule type" value="mRNA"/>
</dbReference>
<dbReference type="GO" id="GO:0006281">
    <property type="term" value="P:DNA repair"/>
    <property type="evidence" value="ECO:0007669"/>
    <property type="project" value="InterPro"/>
</dbReference>
<dbReference type="EMBL" id="IAAA01028989">
    <property type="protein sequence ID" value="LAA07071.1"/>
    <property type="molecule type" value="mRNA"/>
</dbReference>
<dbReference type="GO" id="GO:0006508">
    <property type="term" value="P:proteolysis"/>
    <property type="evidence" value="ECO:0007669"/>
    <property type="project" value="UniProtKB-KW"/>
</dbReference>
<dbReference type="SMART" id="SM00232">
    <property type="entry name" value="JAB_MPN"/>
    <property type="match status" value="1"/>
</dbReference>
<dbReference type="AlphaFoldDB" id="A0A2L2YIJ2"/>
<accession>A0A2L2YIJ2</accession>
<keyword evidence="5" id="KW-0378">Hydrolase</keyword>
<feature type="compositionally biased region" description="Polar residues" evidence="8">
    <location>
        <begin position="409"/>
        <end position="426"/>
    </location>
</feature>
<feature type="compositionally biased region" description="Polar residues" evidence="8">
    <location>
        <begin position="439"/>
        <end position="465"/>
    </location>
</feature>
<feature type="region of interest" description="Disordered" evidence="8">
    <location>
        <begin position="250"/>
        <end position="275"/>
    </location>
</feature>